<dbReference type="RefSeq" id="WP_158527041.1">
    <property type="nucleotide sequence ID" value="NZ_QLSZ01000014.1"/>
</dbReference>
<keyword evidence="2" id="KW-1185">Reference proteome</keyword>
<dbReference type="AlphaFoldDB" id="A0A328Y8T1"/>
<dbReference type="Pfam" id="PF13289">
    <property type="entry name" value="SIR2_2"/>
    <property type="match status" value="1"/>
</dbReference>
<evidence type="ECO:0000313" key="2">
    <source>
        <dbReference type="Proteomes" id="UP000248840"/>
    </source>
</evidence>
<dbReference type="EMBL" id="QLSZ01000014">
    <property type="protein sequence ID" value="RAR70010.1"/>
    <property type="molecule type" value="Genomic_DNA"/>
</dbReference>
<organism evidence="1 2">
    <name type="scientific">Flavobacterium aciduliphilum</name>
    <dbReference type="NCBI Taxonomy" id="1101402"/>
    <lineage>
        <taxon>Bacteria</taxon>
        <taxon>Pseudomonadati</taxon>
        <taxon>Bacteroidota</taxon>
        <taxon>Flavobacteriia</taxon>
        <taxon>Flavobacteriales</taxon>
        <taxon>Flavobacteriaceae</taxon>
        <taxon>Flavobacterium</taxon>
    </lineage>
</organism>
<dbReference type="Proteomes" id="UP000248840">
    <property type="component" value="Unassembled WGS sequence"/>
</dbReference>
<dbReference type="OrthoDB" id="9808492at2"/>
<sequence>MIHTETLLQIQNSISQLLQVARLSNEEYIPVEDYYMVIENYFTENHNKPWRGFVSGEWRGFEEEPIDFGRINLYKLHGSLDWVRLDSGEFKEEEKLNEQDKGHIEDEHSPYLIFGQGTKTFSVEPFFTLIQHFRTKLKEKSYIFVIGYSFFDPYINNLLIDSVKGTSKKLIIINPIFGPEQLKSEKDKVVQLITKDEFLRIQYPDGISDKNLANYIEDIQKNSFYSELPEFNIKKINAESLEFLPIGTKVFFEKYFNNGGEIFIKLISEYESKKADENPFKDN</sequence>
<protein>
    <submittedName>
        <fullName evidence="1">SIR2-like protein</fullName>
    </submittedName>
</protein>
<proteinExistence type="predicted"/>
<comment type="caution">
    <text evidence="1">The sequence shown here is derived from an EMBL/GenBank/DDBJ whole genome shotgun (WGS) entry which is preliminary data.</text>
</comment>
<reference evidence="1 2" key="1">
    <citation type="submission" date="2018-06" db="EMBL/GenBank/DDBJ databases">
        <title>Genomic Encyclopedia of Archaeal and Bacterial Type Strains, Phase II (KMG-II): from individual species to whole genera.</title>
        <authorList>
            <person name="Goeker M."/>
        </authorList>
    </citation>
    <scope>NUCLEOTIDE SEQUENCE [LARGE SCALE GENOMIC DNA]</scope>
    <source>
        <strain evidence="1 2">DSM 25663</strain>
    </source>
</reference>
<evidence type="ECO:0000313" key="1">
    <source>
        <dbReference type="EMBL" id="RAR70010.1"/>
    </source>
</evidence>
<gene>
    <name evidence="1" type="ORF">CLV55_11454</name>
</gene>
<accession>A0A328Y8T1</accession>
<name>A0A328Y8T1_9FLAO</name>